<evidence type="ECO:0000313" key="4">
    <source>
        <dbReference type="Proteomes" id="UP001244136"/>
    </source>
</evidence>
<dbReference type="InterPro" id="IPR050807">
    <property type="entry name" value="TransReg_Diox_bact_type"/>
</dbReference>
<dbReference type="SUPFAM" id="SSF47413">
    <property type="entry name" value="lambda repressor-like DNA-binding domains"/>
    <property type="match status" value="1"/>
</dbReference>
<dbReference type="Proteomes" id="UP001244136">
    <property type="component" value="Chromosome"/>
</dbReference>
<dbReference type="Pfam" id="PF01381">
    <property type="entry name" value="HTH_3"/>
    <property type="match status" value="1"/>
</dbReference>
<accession>A0ABY8PUT2</accession>
<dbReference type="PANTHER" id="PTHR46797:SF1">
    <property type="entry name" value="METHYLPHOSPHONATE SYNTHASE"/>
    <property type="match status" value="1"/>
</dbReference>
<organism evidence="3 4">
    <name type="scientific">Tessaracoccus lacteus</name>
    <dbReference type="NCBI Taxonomy" id="3041766"/>
    <lineage>
        <taxon>Bacteria</taxon>
        <taxon>Bacillati</taxon>
        <taxon>Actinomycetota</taxon>
        <taxon>Actinomycetes</taxon>
        <taxon>Propionibacteriales</taxon>
        <taxon>Propionibacteriaceae</taxon>
        <taxon>Tessaracoccus</taxon>
    </lineage>
</organism>
<evidence type="ECO:0000313" key="3">
    <source>
        <dbReference type="EMBL" id="WGT46200.1"/>
    </source>
</evidence>
<gene>
    <name evidence="3" type="ORF">QH948_08480</name>
</gene>
<keyword evidence="4" id="KW-1185">Reference proteome</keyword>
<dbReference type="InterPro" id="IPR010982">
    <property type="entry name" value="Lambda_DNA-bd_dom_sf"/>
</dbReference>
<dbReference type="InterPro" id="IPR001387">
    <property type="entry name" value="Cro/C1-type_HTH"/>
</dbReference>
<dbReference type="Gene3D" id="1.10.260.40">
    <property type="entry name" value="lambda repressor-like DNA-binding domains"/>
    <property type="match status" value="1"/>
</dbReference>
<evidence type="ECO:0000259" key="2">
    <source>
        <dbReference type="PROSITE" id="PS50943"/>
    </source>
</evidence>
<reference evidence="3 4" key="1">
    <citation type="journal article" date="2008" name="Int. J. Syst. Evol. Microbiol.">
        <title>Tessaracoccus flavescens sp. nov., isolated from marine sediment.</title>
        <authorList>
            <person name="Lee D.W."/>
            <person name="Lee S.D."/>
        </authorList>
    </citation>
    <scope>NUCLEOTIDE SEQUENCE [LARGE SCALE GENOMIC DNA]</scope>
    <source>
        <strain evidence="3 4">T21</strain>
    </source>
</reference>
<keyword evidence="1" id="KW-0238">DNA-binding</keyword>
<dbReference type="EMBL" id="CP123967">
    <property type="protein sequence ID" value="WGT46200.1"/>
    <property type="molecule type" value="Genomic_DNA"/>
</dbReference>
<protein>
    <submittedName>
        <fullName evidence="3">Helix-turn-helix transcriptional regulator</fullName>
    </submittedName>
</protein>
<proteinExistence type="predicted"/>
<name>A0ABY8PUT2_9ACTN</name>
<evidence type="ECO:0000256" key="1">
    <source>
        <dbReference type="ARBA" id="ARBA00023125"/>
    </source>
</evidence>
<dbReference type="CDD" id="cd00093">
    <property type="entry name" value="HTH_XRE"/>
    <property type="match status" value="1"/>
</dbReference>
<dbReference type="PROSITE" id="PS50943">
    <property type="entry name" value="HTH_CROC1"/>
    <property type="match status" value="1"/>
</dbReference>
<sequence>MKTILIRKVMGETLREHRMAAGMTLREVSLASMVSLGYLSEIERGHKEASSEVLFSIATALGLSLSDLMSAISTKLAVLEAERAPRGRMVVAA</sequence>
<dbReference type="RefSeq" id="WP_281144013.1">
    <property type="nucleotide sequence ID" value="NZ_CP123967.1"/>
</dbReference>
<dbReference type="SMART" id="SM00530">
    <property type="entry name" value="HTH_XRE"/>
    <property type="match status" value="1"/>
</dbReference>
<dbReference type="PANTHER" id="PTHR46797">
    <property type="entry name" value="HTH-TYPE TRANSCRIPTIONAL REGULATOR"/>
    <property type="match status" value="1"/>
</dbReference>
<feature type="domain" description="HTH cro/C1-type" evidence="2">
    <location>
        <begin position="14"/>
        <end position="68"/>
    </location>
</feature>